<dbReference type="InterPro" id="IPR011032">
    <property type="entry name" value="GroES-like_sf"/>
</dbReference>
<dbReference type="InterPro" id="IPR013154">
    <property type="entry name" value="ADH-like_N"/>
</dbReference>
<evidence type="ECO:0000313" key="5">
    <source>
        <dbReference type="Proteomes" id="UP001501666"/>
    </source>
</evidence>
<protein>
    <submittedName>
        <fullName evidence="4">Zinc-binding dehydrogenase</fullName>
    </submittedName>
</protein>
<organism evidence="4 5">
    <name type="scientific">Nonomuraea recticatena</name>
    <dbReference type="NCBI Taxonomy" id="46178"/>
    <lineage>
        <taxon>Bacteria</taxon>
        <taxon>Bacillati</taxon>
        <taxon>Actinomycetota</taxon>
        <taxon>Actinomycetes</taxon>
        <taxon>Streptosporangiales</taxon>
        <taxon>Streptosporangiaceae</taxon>
        <taxon>Nonomuraea</taxon>
    </lineage>
</organism>
<keyword evidence="2" id="KW-0560">Oxidoreductase</keyword>
<dbReference type="SUPFAM" id="SSF50129">
    <property type="entry name" value="GroES-like"/>
    <property type="match status" value="1"/>
</dbReference>
<keyword evidence="5" id="KW-1185">Reference proteome</keyword>
<dbReference type="Pfam" id="PF08240">
    <property type="entry name" value="ADH_N"/>
    <property type="match status" value="1"/>
</dbReference>
<dbReference type="Gene3D" id="3.40.50.720">
    <property type="entry name" value="NAD(P)-binding Rossmann-like Domain"/>
    <property type="match status" value="1"/>
</dbReference>
<evidence type="ECO:0000256" key="1">
    <source>
        <dbReference type="ARBA" id="ARBA00022857"/>
    </source>
</evidence>
<dbReference type="InterPro" id="IPR013149">
    <property type="entry name" value="ADH-like_C"/>
</dbReference>
<reference evidence="4 5" key="1">
    <citation type="journal article" date="2019" name="Int. J. Syst. Evol. Microbiol.">
        <title>The Global Catalogue of Microorganisms (GCM) 10K type strain sequencing project: providing services to taxonomists for standard genome sequencing and annotation.</title>
        <authorList>
            <consortium name="The Broad Institute Genomics Platform"/>
            <consortium name="The Broad Institute Genome Sequencing Center for Infectious Disease"/>
            <person name="Wu L."/>
            <person name="Ma J."/>
        </authorList>
    </citation>
    <scope>NUCLEOTIDE SEQUENCE [LARGE SCALE GENOMIC DNA]</scope>
    <source>
        <strain evidence="4 5">JCM 6835</strain>
    </source>
</reference>
<feature type="domain" description="Enoyl reductase (ER)" evidence="3">
    <location>
        <begin position="10"/>
        <end position="322"/>
    </location>
</feature>
<evidence type="ECO:0000313" key="4">
    <source>
        <dbReference type="EMBL" id="GAA2681604.1"/>
    </source>
</evidence>
<dbReference type="EMBL" id="BAAATE010000022">
    <property type="protein sequence ID" value="GAA2681604.1"/>
    <property type="molecule type" value="Genomic_DNA"/>
</dbReference>
<sequence>MQVVRQYAFGDARKLVYKSDVPAPRPGPGQVRIAVAAAGVTWLDVAVREGTHRWLPDLPMIPGREVAGVVEALGEDVAACWLGRRVVTCLGLASGGYAELAVREVAAVHEIPDGLPDHAAVAAVGTGRAAVGIMDAARLTSQDVVLIPAAAGGVGSLLVQAAARVGATVVGTAGGPSKTAIARRLGAAVAIDYTRPEWAEHLRDELDGRELTAAFDGIGGGIAREALDLLGYGGRLIMYGWLSGHPVEVSPRELYERGLTLCAAPGPGLLSRPGGVRRLEERALAQVANGLLDPLVQRFALSDAAAAHAALESRRTTGKVILIP</sequence>
<name>A0ABN3SPU9_9ACTN</name>
<gene>
    <name evidence="4" type="ORF">GCM10010412_066480</name>
</gene>
<proteinExistence type="predicted"/>
<dbReference type="Pfam" id="PF00107">
    <property type="entry name" value="ADH_zinc_N"/>
    <property type="match status" value="1"/>
</dbReference>
<dbReference type="InterPro" id="IPR036291">
    <property type="entry name" value="NAD(P)-bd_dom_sf"/>
</dbReference>
<evidence type="ECO:0000256" key="2">
    <source>
        <dbReference type="ARBA" id="ARBA00023002"/>
    </source>
</evidence>
<dbReference type="Gene3D" id="3.90.180.10">
    <property type="entry name" value="Medium-chain alcohol dehydrogenases, catalytic domain"/>
    <property type="match status" value="1"/>
</dbReference>
<dbReference type="SUPFAM" id="SSF51735">
    <property type="entry name" value="NAD(P)-binding Rossmann-fold domains"/>
    <property type="match status" value="1"/>
</dbReference>
<comment type="caution">
    <text evidence="4">The sequence shown here is derived from an EMBL/GenBank/DDBJ whole genome shotgun (WGS) entry which is preliminary data.</text>
</comment>
<dbReference type="RefSeq" id="WP_346151954.1">
    <property type="nucleotide sequence ID" value="NZ_BAAATE010000022.1"/>
</dbReference>
<keyword evidence="1" id="KW-0521">NADP</keyword>
<dbReference type="Proteomes" id="UP001501666">
    <property type="component" value="Unassembled WGS sequence"/>
</dbReference>
<dbReference type="InterPro" id="IPR020843">
    <property type="entry name" value="ER"/>
</dbReference>
<dbReference type="PANTHER" id="PTHR48106">
    <property type="entry name" value="QUINONE OXIDOREDUCTASE PIG3-RELATED"/>
    <property type="match status" value="1"/>
</dbReference>
<evidence type="ECO:0000259" key="3">
    <source>
        <dbReference type="SMART" id="SM00829"/>
    </source>
</evidence>
<accession>A0ABN3SPU9</accession>
<dbReference type="CDD" id="cd08244">
    <property type="entry name" value="MDR_enoyl_red"/>
    <property type="match status" value="1"/>
</dbReference>
<dbReference type="SMART" id="SM00829">
    <property type="entry name" value="PKS_ER"/>
    <property type="match status" value="1"/>
</dbReference>